<evidence type="ECO:0000256" key="1">
    <source>
        <dbReference type="ARBA" id="ARBA00005996"/>
    </source>
</evidence>
<proteinExistence type="inferred from homology"/>
<protein>
    <submittedName>
        <fullName evidence="2">Uncharacterized protein</fullName>
    </submittedName>
</protein>
<dbReference type="PANTHER" id="PTHR38780">
    <property type="entry name" value="PROTEIN TUSC"/>
    <property type="match status" value="1"/>
</dbReference>
<gene>
    <name evidence="2" type="ORF">DCP75_02745</name>
</gene>
<feature type="non-terminal residue" evidence="2">
    <location>
        <position position="119"/>
    </location>
</feature>
<dbReference type="Proteomes" id="UP000259273">
    <property type="component" value="Unassembled WGS sequence"/>
</dbReference>
<dbReference type="Gene3D" id="3.40.1260.10">
    <property type="entry name" value="DsrEFH-like"/>
    <property type="match status" value="1"/>
</dbReference>
<dbReference type="Pfam" id="PF02635">
    <property type="entry name" value="DsrE"/>
    <property type="match status" value="1"/>
</dbReference>
<dbReference type="InterPro" id="IPR027396">
    <property type="entry name" value="DsrEFH-like"/>
</dbReference>
<dbReference type="STRING" id="1121937.GCA_000423125_00015"/>
<dbReference type="InterPro" id="IPR017462">
    <property type="entry name" value="Sulphur_relay_TusC/DsrF"/>
</dbReference>
<reference evidence="2 3" key="1">
    <citation type="journal article" date="2018" name="Nat. Biotechnol.">
        <title>A standardized bacterial taxonomy based on genome phylogeny substantially revises the tree of life.</title>
        <authorList>
            <person name="Parks D.H."/>
            <person name="Chuvochina M."/>
            <person name="Waite D.W."/>
            <person name="Rinke C."/>
            <person name="Skarshewski A."/>
            <person name="Chaumeil P.A."/>
            <person name="Hugenholtz P."/>
        </authorList>
    </citation>
    <scope>NUCLEOTIDE SEQUENCE [LARGE SCALE GENOMIC DNA]</scope>
    <source>
        <strain evidence="2">UBA9158</strain>
    </source>
</reference>
<evidence type="ECO:0000313" key="2">
    <source>
        <dbReference type="EMBL" id="HAN26640.1"/>
    </source>
</evidence>
<comment type="caution">
    <text evidence="2">The sequence shown here is derived from an EMBL/GenBank/DDBJ whole genome shotgun (WGS) entry which is preliminary data.</text>
</comment>
<dbReference type="SUPFAM" id="SSF75169">
    <property type="entry name" value="DsrEFH-like"/>
    <property type="match status" value="1"/>
</dbReference>
<evidence type="ECO:0000313" key="3">
    <source>
        <dbReference type="Proteomes" id="UP000259273"/>
    </source>
</evidence>
<comment type="similarity">
    <text evidence="1">Belongs to the DsrF/TusC family.</text>
</comment>
<dbReference type="AlphaFoldDB" id="A0A3C1KIV5"/>
<organism evidence="2 3">
    <name type="scientific">Haliea salexigens</name>
    <dbReference type="NCBI Taxonomy" id="287487"/>
    <lineage>
        <taxon>Bacteria</taxon>
        <taxon>Pseudomonadati</taxon>
        <taxon>Pseudomonadota</taxon>
        <taxon>Gammaproteobacteria</taxon>
        <taxon>Cellvibrionales</taxon>
        <taxon>Halieaceae</taxon>
        <taxon>Haliea</taxon>
    </lineage>
</organism>
<accession>A0A3C1KIV5</accession>
<dbReference type="PANTHER" id="PTHR38780:SF1">
    <property type="entry name" value="PROTEIN TUSC"/>
    <property type="match status" value="1"/>
</dbReference>
<dbReference type="EMBL" id="DMND01000051">
    <property type="protein sequence ID" value="HAN26640.1"/>
    <property type="molecule type" value="Genomic_DNA"/>
</dbReference>
<sequence>MKAAAQGGVLVVTRHPQPGRSLARSALDTALATAAFEQPVNLLFLGAGVLQLLPEQDSSDVGVRNLRKVIDSMPLYDMEHCYVDAEGAARAGLTATDLPPGAILVDHTALRALFDSHRH</sequence>
<dbReference type="InterPro" id="IPR003787">
    <property type="entry name" value="Sulphur_relay_DsrE/F-like"/>
</dbReference>
<name>A0A3C1KIV5_9GAMM</name>